<dbReference type="EMBL" id="JAIWYP010000012">
    <property type="protein sequence ID" value="KAH3726938.1"/>
    <property type="molecule type" value="Genomic_DNA"/>
</dbReference>
<keyword evidence="3" id="KW-1185">Reference proteome</keyword>
<dbReference type="EMBL" id="JAIWYP010000012">
    <property type="protein sequence ID" value="KAH3726937.1"/>
    <property type="molecule type" value="Genomic_DNA"/>
</dbReference>
<protein>
    <submittedName>
        <fullName evidence="2">Uncharacterized protein</fullName>
    </submittedName>
</protein>
<sequence length="74" mass="8267">MLIVIWYNVNTQSEDCLSILGGPPSPLRGCQGNGDNEKRLRFMPNIQLRRDSSVRSLRVGAHSDANGNMRLARN</sequence>
<comment type="caution">
    <text evidence="2">The sequence shown here is derived from an EMBL/GenBank/DDBJ whole genome shotgun (WGS) entry which is preliminary data.</text>
</comment>
<dbReference type="AlphaFoldDB" id="A0A9D4CM66"/>
<organism evidence="2 3">
    <name type="scientific">Dreissena polymorpha</name>
    <name type="common">Zebra mussel</name>
    <name type="synonym">Mytilus polymorpha</name>
    <dbReference type="NCBI Taxonomy" id="45954"/>
    <lineage>
        <taxon>Eukaryota</taxon>
        <taxon>Metazoa</taxon>
        <taxon>Spiralia</taxon>
        <taxon>Lophotrochozoa</taxon>
        <taxon>Mollusca</taxon>
        <taxon>Bivalvia</taxon>
        <taxon>Autobranchia</taxon>
        <taxon>Heteroconchia</taxon>
        <taxon>Euheterodonta</taxon>
        <taxon>Imparidentia</taxon>
        <taxon>Neoheterodontei</taxon>
        <taxon>Myida</taxon>
        <taxon>Dreissenoidea</taxon>
        <taxon>Dreissenidae</taxon>
        <taxon>Dreissena</taxon>
    </lineage>
</organism>
<dbReference type="Proteomes" id="UP000828390">
    <property type="component" value="Unassembled WGS sequence"/>
</dbReference>
<reference evidence="2" key="1">
    <citation type="journal article" date="2019" name="bioRxiv">
        <title>The Genome of the Zebra Mussel, Dreissena polymorpha: A Resource for Invasive Species Research.</title>
        <authorList>
            <person name="McCartney M.A."/>
            <person name="Auch B."/>
            <person name="Kono T."/>
            <person name="Mallez S."/>
            <person name="Zhang Y."/>
            <person name="Obille A."/>
            <person name="Becker A."/>
            <person name="Abrahante J.E."/>
            <person name="Garbe J."/>
            <person name="Badalamenti J.P."/>
            <person name="Herman A."/>
            <person name="Mangelson H."/>
            <person name="Liachko I."/>
            <person name="Sullivan S."/>
            <person name="Sone E.D."/>
            <person name="Koren S."/>
            <person name="Silverstein K.A.T."/>
            <person name="Beckman K.B."/>
            <person name="Gohl D.M."/>
        </authorList>
    </citation>
    <scope>NUCLEOTIDE SEQUENCE</scope>
    <source>
        <strain evidence="2">Duluth1</strain>
        <tissue evidence="2">Whole animal</tissue>
    </source>
</reference>
<evidence type="ECO:0000313" key="2">
    <source>
        <dbReference type="EMBL" id="KAH3726938.1"/>
    </source>
</evidence>
<proteinExistence type="predicted"/>
<evidence type="ECO:0000313" key="1">
    <source>
        <dbReference type="EMBL" id="KAH3726937.1"/>
    </source>
</evidence>
<reference evidence="2" key="2">
    <citation type="submission" date="2020-11" db="EMBL/GenBank/DDBJ databases">
        <authorList>
            <person name="McCartney M.A."/>
            <person name="Auch B."/>
            <person name="Kono T."/>
            <person name="Mallez S."/>
            <person name="Becker A."/>
            <person name="Gohl D.M."/>
            <person name="Silverstein K.A.T."/>
            <person name="Koren S."/>
            <person name="Bechman K.B."/>
            <person name="Herman A."/>
            <person name="Abrahante J.E."/>
            <person name="Garbe J."/>
        </authorList>
    </citation>
    <scope>NUCLEOTIDE SEQUENCE</scope>
    <source>
        <strain evidence="2">Duluth1</strain>
        <tissue evidence="2">Whole animal</tissue>
    </source>
</reference>
<gene>
    <name evidence="1" type="ORF">DPMN_052815</name>
    <name evidence="2" type="ORF">DPMN_052817</name>
</gene>
<evidence type="ECO:0000313" key="3">
    <source>
        <dbReference type="Proteomes" id="UP000828390"/>
    </source>
</evidence>
<accession>A0A9D4CM66</accession>
<name>A0A9D4CM66_DREPO</name>